<evidence type="ECO:0000256" key="1">
    <source>
        <dbReference type="PROSITE-ProRule" id="PRU00221"/>
    </source>
</evidence>
<reference evidence="2 3" key="1">
    <citation type="journal article" date="2018" name="Sci. Rep.">
        <title>Comparative analysis of the Pocillopora damicornis genome highlights role of immune system in coral evolution.</title>
        <authorList>
            <person name="Cunning R."/>
            <person name="Bay R.A."/>
            <person name="Gillette P."/>
            <person name="Baker A.C."/>
            <person name="Traylor-Knowles N."/>
        </authorList>
    </citation>
    <scope>NUCLEOTIDE SEQUENCE [LARGE SCALE GENOMIC DNA]</scope>
    <source>
        <strain evidence="2">RSMAS</strain>
        <tissue evidence="2">Whole animal</tissue>
    </source>
</reference>
<dbReference type="PROSITE" id="PS50082">
    <property type="entry name" value="WD_REPEATS_2"/>
    <property type="match status" value="5"/>
</dbReference>
<comment type="caution">
    <text evidence="2">The sequence shown here is derived from an EMBL/GenBank/DDBJ whole genome shotgun (WGS) entry which is preliminary data.</text>
</comment>
<dbReference type="SUPFAM" id="SSF50978">
    <property type="entry name" value="WD40 repeat-like"/>
    <property type="match status" value="1"/>
</dbReference>
<feature type="repeat" description="WD" evidence="1">
    <location>
        <begin position="75"/>
        <end position="116"/>
    </location>
</feature>
<dbReference type="InterPro" id="IPR036322">
    <property type="entry name" value="WD40_repeat_dom_sf"/>
</dbReference>
<dbReference type="STRING" id="46731.A0A3M6UR63"/>
<dbReference type="Proteomes" id="UP000275408">
    <property type="component" value="Unassembled WGS sequence"/>
</dbReference>
<evidence type="ECO:0000313" key="2">
    <source>
        <dbReference type="EMBL" id="RMX56156.1"/>
    </source>
</evidence>
<gene>
    <name evidence="2" type="ORF">pdam_00012089</name>
</gene>
<dbReference type="SMART" id="SM00320">
    <property type="entry name" value="WD40"/>
    <property type="match status" value="7"/>
</dbReference>
<keyword evidence="3" id="KW-1185">Reference proteome</keyword>
<dbReference type="InterPro" id="IPR001680">
    <property type="entry name" value="WD40_rpt"/>
</dbReference>
<dbReference type="PANTHER" id="PTHR44156">
    <property type="entry name" value="SUPERNUMERARY LIMBS, ISOFORM B-RELATED"/>
    <property type="match status" value="1"/>
</dbReference>
<feature type="repeat" description="WD" evidence="1">
    <location>
        <begin position="260"/>
        <end position="285"/>
    </location>
</feature>
<dbReference type="CDD" id="cd00200">
    <property type="entry name" value="WD40"/>
    <property type="match status" value="1"/>
</dbReference>
<feature type="repeat" description="WD" evidence="1">
    <location>
        <begin position="43"/>
        <end position="73"/>
    </location>
</feature>
<accession>A0A3M6UR63</accession>
<feature type="repeat" description="WD" evidence="1">
    <location>
        <begin position="166"/>
        <end position="197"/>
    </location>
</feature>
<dbReference type="InterPro" id="IPR015943">
    <property type="entry name" value="WD40/YVTN_repeat-like_dom_sf"/>
</dbReference>
<feature type="non-terminal residue" evidence="2">
    <location>
        <position position="1"/>
    </location>
</feature>
<dbReference type="InterPro" id="IPR053299">
    <property type="entry name" value="ASTRA_WD_repeat"/>
</dbReference>
<dbReference type="OrthoDB" id="674604at2759"/>
<dbReference type="EMBL" id="RCHS01000902">
    <property type="protein sequence ID" value="RMX56156.1"/>
    <property type="molecule type" value="Genomic_DNA"/>
</dbReference>
<proteinExistence type="predicted"/>
<dbReference type="Gene3D" id="2.130.10.10">
    <property type="entry name" value="YVTN repeat-like/Quinoprotein amine dehydrogenase"/>
    <property type="match status" value="3"/>
</dbReference>
<name>A0A3M6UR63_POCDA</name>
<evidence type="ECO:0000313" key="3">
    <source>
        <dbReference type="Proteomes" id="UP000275408"/>
    </source>
</evidence>
<feature type="repeat" description="WD" evidence="1">
    <location>
        <begin position="117"/>
        <end position="151"/>
    </location>
</feature>
<sequence length="337" mass="36391">QGNSCFSVESADLVKMSSRINGGKYELRVVHCLQGHKDVLYCAVDPKEETLATCSADGKIDLWTIATGQKLRTLSGGHTDEITSCAFSSIGNILASSSRDKKVILWHYKTGKRASRLELHSDAVLQCTFSKDGKLLASASRDRTARLYKIKPGAGEFVPGGEVKQLVGHTAAVNCIQFSPDAAVALTGSDDMTIRVWRQESDWSCVTTLGTLPGPVKSIIFSPVDPVFASLAGNSATVWTMHGTSYNVENSADIRGSKQLKAISFIPDGRHIVGVASDTTINIWDSVEDHVWSSWKDTSSNQHTGAILTCCFAGRNFISADDTGCALVWELIESNTK</sequence>
<organism evidence="2 3">
    <name type="scientific">Pocillopora damicornis</name>
    <name type="common">Cauliflower coral</name>
    <name type="synonym">Millepora damicornis</name>
    <dbReference type="NCBI Taxonomy" id="46731"/>
    <lineage>
        <taxon>Eukaryota</taxon>
        <taxon>Metazoa</taxon>
        <taxon>Cnidaria</taxon>
        <taxon>Anthozoa</taxon>
        <taxon>Hexacorallia</taxon>
        <taxon>Scleractinia</taxon>
        <taxon>Astrocoeniina</taxon>
        <taxon>Pocilloporidae</taxon>
        <taxon>Pocillopora</taxon>
    </lineage>
</organism>
<keyword evidence="1" id="KW-0853">WD repeat</keyword>
<dbReference type="AlphaFoldDB" id="A0A3M6UR63"/>
<protein>
    <submittedName>
        <fullName evidence="2">Uncharacterized protein</fullName>
    </submittedName>
</protein>
<dbReference type="Pfam" id="PF00400">
    <property type="entry name" value="WD40"/>
    <property type="match status" value="5"/>
</dbReference>
<dbReference type="PROSITE" id="PS50294">
    <property type="entry name" value="WD_REPEATS_REGION"/>
    <property type="match status" value="3"/>
</dbReference>